<evidence type="ECO:0000313" key="4">
    <source>
        <dbReference type="EMBL" id="CAD9295415.1"/>
    </source>
</evidence>
<dbReference type="PANTHER" id="PTHR11360:SF284">
    <property type="entry name" value="EG:103B4.3 PROTEIN-RELATED"/>
    <property type="match status" value="1"/>
</dbReference>
<feature type="transmembrane region" description="Helical" evidence="2">
    <location>
        <begin position="217"/>
        <end position="239"/>
    </location>
</feature>
<feature type="transmembrane region" description="Helical" evidence="2">
    <location>
        <begin position="73"/>
        <end position="92"/>
    </location>
</feature>
<feature type="transmembrane region" description="Helical" evidence="2">
    <location>
        <begin position="161"/>
        <end position="182"/>
    </location>
</feature>
<dbReference type="InterPro" id="IPR036259">
    <property type="entry name" value="MFS_trans_sf"/>
</dbReference>
<dbReference type="PROSITE" id="PS50850">
    <property type="entry name" value="MFS"/>
    <property type="match status" value="1"/>
</dbReference>
<dbReference type="PANTHER" id="PTHR11360">
    <property type="entry name" value="MONOCARBOXYLATE TRANSPORTER"/>
    <property type="match status" value="1"/>
</dbReference>
<protein>
    <recommendedName>
        <fullName evidence="3">Major facilitator superfamily (MFS) profile domain-containing protein</fullName>
    </recommendedName>
</protein>
<feature type="transmembrane region" description="Helical" evidence="2">
    <location>
        <begin position="251"/>
        <end position="270"/>
    </location>
</feature>
<dbReference type="GO" id="GO:0022857">
    <property type="term" value="F:transmembrane transporter activity"/>
    <property type="evidence" value="ECO:0007669"/>
    <property type="project" value="InterPro"/>
</dbReference>
<feature type="transmembrane region" description="Helical" evidence="2">
    <location>
        <begin position="371"/>
        <end position="390"/>
    </location>
</feature>
<comment type="subcellular location">
    <subcellularLocation>
        <location evidence="1">Membrane</location>
        <topology evidence="1">Multi-pass membrane protein</topology>
    </subcellularLocation>
</comment>
<dbReference type="InterPro" id="IPR011701">
    <property type="entry name" value="MFS"/>
</dbReference>
<dbReference type="Gene3D" id="1.20.1250.20">
    <property type="entry name" value="MFS general substrate transporter like domains"/>
    <property type="match status" value="1"/>
</dbReference>
<dbReference type="GO" id="GO:0016020">
    <property type="term" value="C:membrane"/>
    <property type="evidence" value="ECO:0007669"/>
    <property type="project" value="UniProtKB-SubCell"/>
</dbReference>
<name>A0A7S1VCL0_9EUKA</name>
<dbReference type="InterPro" id="IPR020846">
    <property type="entry name" value="MFS_dom"/>
</dbReference>
<dbReference type="EMBL" id="HBGL01006972">
    <property type="protein sequence ID" value="CAD9295415.1"/>
    <property type="molecule type" value="Transcribed_RNA"/>
</dbReference>
<sequence>MDLRQVLIILASFSIHFCVIGSFFSFGQFFQPLRDAFDASSGAVGLVAGLHTGIFTGSSSITGKFVDSTSPTISATLGAILYAGGCIMASQADSLTALAVWYGAVAGFGGSLAFIPAIVSVSIFPPARRGTALGIAVSGSGAGNFGVAALLGSVLIPKLGWRGALATQGGAAGVVILLSALAMPKIKKKKKAAGDVKEDGKAEAVERLWDFMKTRTYLLILAANTVAAIGLLGVFTHVVPLAEDFDIAPESTVWIVPAMGISSMVGRIVLGYVGDAFGHVKVLQGSAALCAGMCAALPFVAKSGSVPGLFSVATLYSLGAGAYIATLPAFASYMFPPALMGRLMGTLYAASGVGNVLSSPVMGLLRDRWSYVPSFLVAAGFLLLGLLFLLPVQEQTPYESPSSRVSDEVFFVASPGGPVVQGDAVLGAVEDVVVASPRRRTVRIRRRGERRRHRSRVRRANMNA</sequence>
<evidence type="ECO:0000256" key="2">
    <source>
        <dbReference type="SAM" id="Phobius"/>
    </source>
</evidence>
<feature type="domain" description="Major facilitator superfamily (MFS) profile" evidence="3">
    <location>
        <begin position="1"/>
        <end position="397"/>
    </location>
</feature>
<feature type="transmembrane region" description="Helical" evidence="2">
    <location>
        <begin position="131"/>
        <end position="155"/>
    </location>
</feature>
<keyword evidence="2" id="KW-1133">Transmembrane helix</keyword>
<evidence type="ECO:0000256" key="1">
    <source>
        <dbReference type="ARBA" id="ARBA00004141"/>
    </source>
</evidence>
<proteinExistence type="predicted"/>
<keyword evidence="2" id="KW-0472">Membrane</keyword>
<accession>A0A7S1VCL0</accession>
<keyword evidence="2" id="KW-0812">Transmembrane</keyword>
<gene>
    <name evidence="4" type="ORF">SSP0437_LOCUS5375</name>
</gene>
<feature type="transmembrane region" description="Helical" evidence="2">
    <location>
        <begin position="282"/>
        <end position="301"/>
    </location>
</feature>
<feature type="transmembrane region" description="Helical" evidence="2">
    <location>
        <begin position="313"/>
        <end position="335"/>
    </location>
</feature>
<dbReference type="InterPro" id="IPR050327">
    <property type="entry name" value="Proton-linked_MCT"/>
</dbReference>
<dbReference type="AlphaFoldDB" id="A0A7S1VCL0"/>
<dbReference type="Pfam" id="PF07690">
    <property type="entry name" value="MFS_1"/>
    <property type="match status" value="1"/>
</dbReference>
<organism evidence="4">
    <name type="scientific">Sexangularia sp. CB-2014</name>
    <dbReference type="NCBI Taxonomy" id="1486929"/>
    <lineage>
        <taxon>Eukaryota</taxon>
        <taxon>Amoebozoa</taxon>
        <taxon>Tubulinea</taxon>
        <taxon>Elardia</taxon>
        <taxon>Arcellinida</taxon>
        <taxon>Arcellinida incertae sedis</taxon>
        <taxon>Sexangularia</taxon>
    </lineage>
</organism>
<feature type="transmembrane region" description="Helical" evidence="2">
    <location>
        <begin position="7"/>
        <end position="30"/>
    </location>
</feature>
<reference evidence="4" key="1">
    <citation type="submission" date="2021-01" db="EMBL/GenBank/DDBJ databases">
        <authorList>
            <person name="Corre E."/>
            <person name="Pelletier E."/>
            <person name="Niang G."/>
            <person name="Scheremetjew M."/>
            <person name="Finn R."/>
            <person name="Kale V."/>
            <person name="Holt S."/>
            <person name="Cochrane G."/>
            <person name="Meng A."/>
            <person name="Brown T."/>
            <person name="Cohen L."/>
        </authorList>
    </citation>
    <scope>NUCLEOTIDE SEQUENCE</scope>
    <source>
        <strain evidence="4">ATCC 50979</strain>
    </source>
</reference>
<feature type="transmembrane region" description="Helical" evidence="2">
    <location>
        <begin position="42"/>
        <end position="61"/>
    </location>
</feature>
<evidence type="ECO:0000259" key="3">
    <source>
        <dbReference type="PROSITE" id="PS50850"/>
    </source>
</evidence>
<dbReference type="SUPFAM" id="SSF103473">
    <property type="entry name" value="MFS general substrate transporter"/>
    <property type="match status" value="1"/>
</dbReference>
<feature type="transmembrane region" description="Helical" evidence="2">
    <location>
        <begin position="347"/>
        <end position="365"/>
    </location>
</feature>
<feature type="transmembrane region" description="Helical" evidence="2">
    <location>
        <begin position="98"/>
        <end position="119"/>
    </location>
</feature>